<sequence length="370" mass="42300">MSPRPRNTANKSLPQNLYYDARRGTYRYRRPTDGKFFPFGADRLKAIDAAKQLNLEFMRGADLIGAVMGNSSESFAGFLDAYERDVLPPRELAKGTLGLYAVHFRRFRKQFEGKAVDQITIRMIAEMLDALTPRTANQCRALLVDIFNHAAAKGLCPDNPAASTINRIEKKQRKRHTIEGLKAIREKSPVWLQNAIDLALITAQRRTDVLNMRFDGVREGYLYVVQQKTAKASDAAWIRFMVTEELQAVISRCRDDIASPYLVHRRPDRLKQKQAQTKDHWTQVEERYLTRAFKEAREAAGCYKGWKEEEMPGFHEVRALSLHLYQKAGKDGQKIAGHASEKMTKNYQKDHAEIVWSEAIPDLNISEITG</sequence>
<gene>
    <name evidence="7" type="ORF">HBO13_29875</name>
</gene>
<dbReference type="SUPFAM" id="SSF56349">
    <property type="entry name" value="DNA breaking-rejoining enzymes"/>
    <property type="match status" value="1"/>
</dbReference>
<dbReference type="SUPFAM" id="SSF54171">
    <property type="entry name" value="DNA-binding domain"/>
    <property type="match status" value="1"/>
</dbReference>
<evidence type="ECO:0000313" key="8">
    <source>
        <dbReference type="Proteomes" id="UP000535954"/>
    </source>
</evidence>
<accession>A0A7Y1QDJ6</accession>
<keyword evidence="4" id="KW-0233">DNA recombination</keyword>
<dbReference type="Proteomes" id="UP000535954">
    <property type="component" value="Unassembled WGS sequence"/>
</dbReference>
<dbReference type="GO" id="GO:0006310">
    <property type="term" value="P:DNA recombination"/>
    <property type="evidence" value="ECO:0007669"/>
    <property type="project" value="UniProtKB-KW"/>
</dbReference>
<dbReference type="Pfam" id="PF09003">
    <property type="entry name" value="Arm-DNA-bind_1"/>
    <property type="match status" value="1"/>
</dbReference>
<comment type="similarity">
    <text evidence="1">Belongs to the 'phage' integrase family.</text>
</comment>
<dbReference type="GO" id="GO:0003677">
    <property type="term" value="F:DNA binding"/>
    <property type="evidence" value="ECO:0007669"/>
    <property type="project" value="UniProtKB-KW"/>
</dbReference>
<organism evidence="7 8">
    <name type="scientific">Pseudomonas lactis</name>
    <dbReference type="NCBI Taxonomy" id="1615674"/>
    <lineage>
        <taxon>Bacteria</taxon>
        <taxon>Pseudomonadati</taxon>
        <taxon>Pseudomonadota</taxon>
        <taxon>Gammaproteobacteria</taxon>
        <taxon>Pseudomonadales</taxon>
        <taxon>Pseudomonadaceae</taxon>
        <taxon>Pseudomonas</taxon>
    </lineage>
</organism>
<dbReference type="InterPro" id="IPR002104">
    <property type="entry name" value="Integrase_catalytic"/>
</dbReference>
<reference evidence="7 8" key="1">
    <citation type="journal article" date="2020" name="Front. Microbiol.">
        <title>Genetic Organization of the aprX-lipA2 Operon Affects the Proteolytic Potential of Pseudomonas Species in Milk.</title>
        <authorList>
            <person name="Maier C."/>
            <person name="Huptas C."/>
            <person name="von Neubeck M."/>
            <person name="Scherer S."/>
            <person name="Wenning M."/>
            <person name="Lucking G."/>
        </authorList>
    </citation>
    <scope>NUCLEOTIDE SEQUENCE [LARGE SCALE GENOMIC DNA]</scope>
    <source>
        <strain evidence="7 8">WS 5405</strain>
    </source>
</reference>
<keyword evidence="2" id="KW-0229">DNA integration</keyword>
<dbReference type="Gene3D" id="3.30.160.60">
    <property type="entry name" value="Classic Zinc Finger"/>
    <property type="match status" value="1"/>
</dbReference>
<protein>
    <submittedName>
        <fullName evidence="7">Tyrosine-type recombinase/integrase</fullName>
    </submittedName>
</protein>
<dbReference type="Gene3D" id="1.10.150.130">
    <property type="match status" value="1"/>
</dbReference>
<dbReference type="Pfam" id="PF00589">
    <property type="entry name" value="Phage_integrase"/>
    <property type="match status" value="1"/>
</dbReference>
<name>A0A7Y1QDJ6_9PSED</name>
<feature type="domain" description="Tyr recombinase" evidence="5">
    <location>
        <begin position="184"/>
        <end position="350"/>
    </location>
</feature>
<dbReference type="InterPro" id="IPR013762">
    <property type="entry name" value="Integrase-like_cat_sf"/>
</dbReference>
<evidence type="ECO:0000256" key="2">
    <source>
        <dbReference type="ARBA" id="ARBA00022908"/>
    </source>
</evidence>
<proteinExistence type="inferred from homology"/>
<feature type="domain" description="Integrase lambda-type N-terminal DNA-binding" evidence="6">
    <location>
        <begin position="1"/>
        <end position="59"/>
    </location>
</feature>
<evidence type="ECO:0000313" key="7">
    <source>
        <dbReference type="EMBL" id="NNA76847.1"/>
    </source>
</evidence>
<dbReference type="AlphaFoldDB" id="A0A7Y1QDJ6"/>
<comment type="caution">
    <text evidence="7">The sequence shown here is derived from an EMBL/GenBank/DDBJ whole genome shotgun (WGS) entry which is preliminary data.</text>
</comment>
<evidence type="ECO:0000259" key="6">
    <source>
        <dbReference type="Pfam" id="PF09003"/>
    </source>
</evidence>
<dbReference type="GO" id="GO:0008907">
    <property type="term" value="F:integrase activity"/>
    <property type="evidence" value="ECO:0007669"/>
    <property type="project" value="InterPro"/>
</dbReference>
<dbReference type="InterPro" id="IPR010998">
    <property type="entry name" value="Integrase_recombinase_N"/>
</dbReference>
<evidence type="ECO:0000256" key="4">
    <source>
        <dbReference type="ARBA" id="ARBA00023172"/>
    </source>
</evidence>
<evidence type="ECO:0000256" key="1">
    <source>
        <dbReference type="ARBA" id="ARBA00008857"/>
    </source>
</evidence>
<dbReference type="InterPro" id="IPR016177">
    <property type="entry name" value="DNA-bd_dom_sf"/>
</dbReference>
<evidence type="ECO:0000256" key="3">
    <source>
        <dbReference type="ARBA" id="ARBA00023125"/>
    </source>
</evidence>
<keyword evidence="3" id="KW-0238">DNA-binding</keyword>
<dbReference type="InterPro" id="IPR015094">
    <property type="entry name" value="Integrase_lambda-typ_DNA-bd_N"/>
</dbReference>
<dbReference type="EMBL" id="JAAQYH010000023">
    <property type="protein sequence ID" value="NNA76847.1"/>
    <property type="molecule type" value="Genomic_DNA"/>
</dbReference>
<dbReference type="Gene3D" id="1.10.443.10">
    <property type="entry name" value="Intergrase catalytic core"/>
    <property type="match status" value="1"/>
</dbReference>
<dbReference type="RefSeq" id="WP_169900573.1">
    <property type="nucleotide sequence ID" value="NZ_JAAQYH010000023.1"/>
</dbReference>
<dbReference type="InterPro" id="IPR011010">
    <property type="entry name" value="DNA_brk_join_enz"/>
</dbReference>
<evidence type="ECO:0000259" key="5">
    <source>
        <dbReference type="Pfam" id="PF00589"/>
    </source>
</evidence>